<evidence type="ECO:0000256" key="2">
    <source>
        <dbReference type="ARBA" id="ARBA00004167"/>
    </source>
</evidence>
<dbReference type="PRINTS" id="PR00385">
    <property type="entry name" value="P450"/>
</dbReference>
<dbReference type="Pfam" id="PF00067">
    <property type="entry name" value="p450"/>
    <property type="match status" value="1"/>
</dbReference>
<proteinExistence type="inferred from homology"/>
<dbReference type="InterPro" id="IPR001128">
    <property type="entry name" value="Cyt_P450"/>
</dbReference>
<keyword evidence="11 16" id="KW-0503">Monooxygenase</keyword>
<evidence type="ECO:0000256" key="3">
    <source>
        <dbReference type="ARBA" id="ARBA00004972"/>
    </source>
</evidence>
<comment type="pathway">
    <text evidence="3">Hormone biosynthesis.</text>
</comment>
<evidence type="ECO:0000313" key="18">
    <source>
        <dbReference type="EMBL" id="PIA52814.1"/>
    </source>
</evidence>
<evidence type="ECO:0000256" key="7">
    <source>
        <dbReference type="ARBA" id="ARBA00022723"/>
    </source>
</evidence>
<dbReference type="InterPro" id="IPR036396">
    <property type="entry name" value="Cyt_P450_sf"/>
</dbReference>
<evidence type="ECO:0000256" key="6">
    <source>
        <dbReference type="ARBA" id="ARBA00022692"/>
    </source>
</evidence>
<keyword evidence="19" id="KW-1185">Reference proteome</keyword>
<dbReference type="FunCoup" id="A0A2G5EAM5">
    <property type="interactions" value="189"/>
</dbReference>
<protein>
    <recommendedName>
        <fullName evidence="20">Cytochrome P450</fullName>
    </recommendedName>
</protein>
<evidence type="ECO:0000256" key="11">
    <source>
        <dbReference type="ARBA" id="ARBA00023033"/>
    </source>
</evidence>
<feature type="binding site" description="axial binding residue" evidence="15">
    <location>
        <position position="445"/>
    </location>
    <ligand>
        <name>heme</name>
        <dbReference type="ChEBI" id="CHEBI:30413"/>
    </ligand>
    <ligandPart>
        <name>Fe</name>
        <dbReference type="ChEBI" id="CHEBI:18248"/>
    </ligandPart>
</feature>
<dbReference type="PANTHER" id="PTHR24286:SF254">
    <property type="entry name" value="3-EPI-6-DEOXOCATHASTERONE 23-MONOOXYGENASE CYP90C1"/>
    <property type="match status" value="1"/>
</dbReference>
<dbReference type="GO" id="GO:0048441">
    <property type="term" value="P:petal development"/>
    <property type="evidence" value="ECO:0007669"/>
    <property type="project" value="UniProtKB-ARBA"/>
</dbReference>
<dbReference type="GO" id="GO:0016132">
    <property type="term" value="P:brassinosteroid biosynthetic process"/>
    <property type="evidence" value="ECO:0007669"/>
    <property type="project" value="TreeGrafter"/>
</dbReference>
<dbReference type="GO" id="GO:0010268">
    <property type="term" value="P:brassinosteroid homeostasis"/>
    <property type="evidence" value="ECO:0007669"/>
    <property type="project" value="TreeGrafter"/>
</dbReference>
<evidence type="ECO:0000256" key="9">
    <source>
        <dbReference type="ARBA" id="ARBA00023002"/>
    </source>
</evidence>
<name>A0A2G5EAM5_AQUCA</name>
<dbReference type="GO" id="GO:0048443">
    <property type="term" value="P:stamen development"/>
    <property type="evidence" value="ECO:0007669"/>
    <property type="project" value="UniProtKB-ARBA"/>
</dbReference>
<evidence type="ECO:0008006" key="20">
    <source>
        <dbReference type="Google" id="ProtNLM"/>
    </source>
</evidence>
<reference evidence="18 19" key="1">
    <citation type="submission" date="2017-09" db="EMBL/GenBank/DDBJ databases">
        <title>WGS assembly of Aquilegia coerulea Goldsmith.</title>
        <authorList>
            <person name="Hodges S."/>
            <person name="Kramer E."/>
            <person name="Nordborg M."/>
            <person name="Tomkins J."/>
            <person name="Borevitz J."/>
            <person name="Derieg N."/>
            <person name="Yan J."/>
            <person name="Mihaltcheva S."/>
            <person name="Hayes R.D."/>
            <person name="Rokhsar D."/>
        </authorList>
    </citation>
    <scope>NUCLEOTIDE SEQUENCE [LARGE SCALE GENOMIC DNA]</scope>
    <source>
        <strain evidence="19">cv. Goldsmith</strain>
    </source>
</reference>
<dbReference type="Proteomes" id="UP000230069">
    <property type="component" value="Unassembled WGS sequence"/>
</dbReference>
<keyword evidence="8 17" id="KW-1133">Transmembrane helix</keyword>
<evidence type="ECO:0000256" key="17">
    <source>
        <dbReference type="SAM" id="Phobius"/>
    </source>
</evidence>
<accession>A0A2G5EAM5</accession>
<dbReference type="CDD" id="cd11043">
    <property type="entry name" value="CYP90-like"/>
    <property type="match status" value="1"/>
</dbReference>
<keyword evidence="10 15" id="KW-0408">Iron</keyword>
<comment type="pathway">
    <text evidence="13">Plant hormone biosynthesis; brassinosteroid biosynthesis.</text>
</comment>
<keyword evidence="12 17" id="KW-0472">Membrane</keyword>
<dbReference type="GO" id="GO:0044550">
    <property type="term" value="P:secondary metabolite biosynthetic process"/>
    <property type="evidence" value="ECO:0007669"/>
    <property type="project" value="UniProtKB-ARBA"/>
</dbReference>
<dbReference type="GO" id="GO:0020037">
    <property type="term" value="F:heme binding"/>
    <property type="evidence" value="ECO:0007669"/>
    <property type="project" value="InterPro"/>
</dbReference>
<evidence type="ECO:0000256" key="1">
    <source>
        <dbReference type="ARBA" id="ARBA00001971"/>
    </source>
</evidence>
<dbReference type="GO" id="GO:0016020">
    <property type="term" value="C:membrane"/>
    <property type="evidence" value="ECO:0007669"/>
    <property type="project" value="UniProtKB-SubCell"/>
</dbReference>
<evidence type="ECO:0000256" key="8">
    <source>
        <dbReference type="ARBA" id="ARBA00022989"/>
    </source>
</evidence>
<dbReference type="OrthoDB" id="3945418at2759"/>
<dbReference type="PRINTS" id="PR00463">
    <property type="entry name" value="EP450I"/>
</dbReference>
<dbReference type="PROSITE" id="PS00086">
    <property type="entry name" value="CYTOCHROME_P450"/>
    <property type="match status" value="1"/>
</dbReference>
<dbReference type="SUPFAM" id="SSF48264">
    <property type="entry name" value="Cytochrome P450"/>
    <property type="match status" value="1"/>
</dbReference>
<dbReference type="EMBL" id="KZ305027">
    <property type="protein sequence ID" value="PIA52814.1"/>
    <property type="molecule type" value="Genomic_DNA"/>
</dbReference>
<comment type="cofactor">
    <cofactor evidence="1 15">
        <name>heme</name>
        <dbReference type="ChEBI" id="CHEBI:30413"/>
    </cofactor>
</comment>
<organism evidence="18 19">
    <name type="scientific">Aquilegia coerulea</name>
    <name type="common">Rocky mountain columbine</name>
    <dbReference type="NCBI Taxonomy" id="218851"/>
    <lineage>
        <taxon>Eukaryota</taxon>
        <taxon>Viridiplantae</taxon>
        <taxon>Streptophyta</taxon>
        <taxon>Embryophyta</taxon>
        <taxon>Tracheophyta</taxon>
        <taxon>Spermatophyta</taxon>
        <taxon>Magnoliopsida</taxon>
        <taxon>Ranunculales</taxon>
        <taxon>Ranunculaceae</taxon>
        <taxon>Thalictroideae</taxon>
        <taxon>Aquilegia</taxon>
    </lineage>
</organism>
<evidence type="ECO:0000256" key="13">
    <source>
        <dbReference type="ARBA" id="ARBA00037910"/>
    </source>
</evidence>
<keyword evidence="6 17" id="KW-0812">Transmembrane</keyword>
<keyword evidence="9 16" id="KW-0560">Oxidoreductase</keyword>
<evidence type="ECO:0000256" key="15">
    <source>
        <dbReference type="PIRSR" id="PIRSR602401-1"/>
    </source>
</evidence>
<dbReference type="Gene3D" id="1.10.630.10">
    <property type="entry name" value="Cytochrome P450"/>
    <property type="match status" value="1"/>
</dbReference>
<evidence type="ECO:0000256" key="10">
    <source>
        <dbReference type="ARBA" id="ARBA00023004"/>
    </source>
</evidence>
<dbReference type="EMBL" id="KZ305027">
    <property type="protein sequence ID" value="PIA52813.1"/>
    <property type="molecule type" value="Genomic_DNA"/>
</dbReference>
<dbReference type="AlphaFoldDB" id="A0A2G5EAM5"/>
<dbReference type="GO" id="GO:0016709">
    <property type="term" value="F:oxidoreductase activity, acting on paired donors, with incorporation or reduction of molecular oxygen, NAD(P)H as one donor, and incorporation of one atom of oxygen"/>
    <property type="evidence" value="ECO:0007669"/>
    <property type="project" value="TreeGrafter"/>
</dbReference>
<comment type="similarity">
    <text evidence="4 16">Belongs to the cytochrome P450 family.</text>
</comment>
<keyword evidence="7 15" id="KW-0479">Metal-binding</keyword>
<dbReference type="STRING" id="218851.A0A2G5EAM5"/>
<feature type="transmembrane region" description="Helical" evidence="17">
    <location>
        <begin position="6"/>
        <end position="22"/>
    </location>
</feature>
<keyword evidence="5 15" id="KW-0349">Heme</keyword>
<dbReference type="GO" id="GO:0048366">
    <property type="term" value="P:leaf development"/>
    <property type="evidence" value="ECO:0007669"/>
    <property type="project" value="UniProtKB-ARBA"/>
</dbReference>
<evidence type="ECO:0000256" key="12">
    <source>
        <dbReference type="ARBA" id="ARBA00023136"/>
    </source>
</evidence>
<gene>
    <name evidence="18" type="ORF">AQUCO_01000585v1</name>
</gene>
<dbReference type="FunFam" id="1.10.630.10:FF:000048">
    <property type="entry name" value="3-epi-6-deoxocathasterone 23-monooxygenase CYP90D1"/>
    <property type="match status" value="1"/>
</dbReference>
<evidence type="ECO:0000313" key="19">
    <source>
        <dbReference type="Proteomes" id="UP000230069"/>
    </source>
</evidence>
<sequence length="496" mass="57204">MFWIIGIWVLVAIITGWWWYCWTKKSIFKKIKTSSSSSRQESDHSTYKIPKGNSGWPFIGETLHFIASGCSSHPVSFMEKRRSLYGKVFKSHLLGIPIIVSTDPDVNKVVLQNNGSTFIPYYPKSVTELLGKSSILQMNGNLQKKVHGFIGGFLKSPQLKARITKEIEKIVFLSMESWNDKEIIYMQEETKNITFPVLVKVLMGVDQAEDLEFLKKEFGEFIKGLVCLPIKLPGTRLYKSLKAKENLLKMVKRIVEEKKLKLERIRTEEIDQMDVVEVLLGDIGESVPSDFISGNIIEMMIPGEESVPMLMTLAIKYLSDCPLALQQLMEENMELKRQKNQLNEQDYVWTDYMSLPFTQNVISEALRMANIVNGVWRKALKDVEIKGYLVPKGWGVLASFLSVHMDEENYENPYQFNPWRWQNKQGHVAVNYNSFTPFGGGQRLCPGLEFSRLEVSIFLHHFITSYRWEAEEDYIVNFPTVRMKRKLPIRVAPITT</sequence>
<comment type="pathway">
    <text evidence="14">Steroid biosynthesis.</text>
</comment>
<dbReference type="InterPro" id="IPR002401">
    <property type="entry name" value="Cyt_P450_E_grp-I"/>
</dbReference>
<comment type="subcellular location">
    <subcellularLocation>
        <location evidence="2">Membrane</location>
        <topology evidence="2">Single-pass membrane protein</topology>
    </subcellularLocation>
</comment>
<dbReference type="InterPro" id="IPR017972">
    <property type="entry name" value="Cyt_P450_CS"/>
</dbReference>
<dbReference type="PANTHER" id="PTHR24286">
    <property type="entry name" value="CYTOCHROME P450 26"/>
    <property type="match status" value="1"/>
</dbReference>
<evidence type="ECO:0000256" key="16">
    <source>
        <dbReference type="RuleBase" id="RU000461"/>
    </source>
</evidence>
<evidence type="ECO:0000256" key="4">
    <source>
        <dbReference type="ARBA" id="ARBA00010617"/>
    </source>
</evidence>
<dbReference type="GO" id="GO:0005506">
    <property type="term" value="F:iron ion binding"/>
    <property type="evidence" value="ECO:0007669"/>
    <property type="project" value="InterPro"/>
</dbReference>
<evidence type="ECO:0000256" key="14">
    <source>
        <dbReference type="ARBA" id="ARBA00060577"/>
    </source>
</evidence>
<evidence type="ECO:0000256" key="5">
    <source>
        <dbReference type="ARBA" id="ARBA00022617"/>
    </source>
</evidence>
<dbReference type="GO" id="GO:0016125">
    <property type="term" value="P:sterol metabolic process"/>
    <property type="evidence" value="ECO:0007669"/>
    <property type="project" value="TreeGrafter"/>
</dbReference>